<dbReference type="HOGENOM" id="CLU_1958518_0_0_6"/>
<reference evidence="2 3" key="1">
    <citation type="journal article" date="2009" name="PLoS ONE">
        <title>The complete genome of Teredinibacter turnerae T7901: an intracellular endosymbiont of marine wood-boring bivalves (shipworms).</title>
        <authorList>
            <person name="Yang J.C."/>
            <person name="Madupu R."/>
            <person name="Durkin A.S."/>
            <person name="Ekborg N.A."/>
            <person name="Pedamallu C.S."/>
            <person name="Hostetler J.B."/>
            <person name="Radune D."/>
            <person name="Toms B.S."/>
            <person name="Henrissat B."/>
            <person name="Coutinho P.M."/>
            <person name="Schwarz S."/>
            <person name="Field L."/>
            <person name="Trindade-Silva A.E."/>
            <person name="Soares C.A.G."/>
            <person name="Elshahawi S."/>
            <person name="Hanora A."/>
            <person name="Schmidt E.W."/>
            <person name="Haygood M.G."/>
            <person name="Posfai J."/>
            <person name="Benner J."/>
            <person name="Madinger C."/>
            <person name="Nove J."/>
            <person name="Anton B."/>
            <person name="Chaudhary K."/>
            <person name="Foster J."/>
            <person name="Holman A."/>
            <person name="Kumar S."/>
            <person name="Lessard P.A."/>
            <person name="Luyten Y.A."/>
            <person name="Slatko B."/>
            <person name="Wood N."/>
            <person name="Wu B."/>
            <person name="Teplitski M."/>
            <person name="Mougous J.D."/>
            <person name="Ward N."/>
            <person name="Eisen J.A."/>
            <person name="Badger J.H."/>
            <person name="Distel D.L."/>
        </authorList>
    </citation>
    <scope>NUCLEOTIDE SEQUENCE [LARGE SCALE GENOMIC DNA]</scope>
    <source>
        <strain evidence="3">ATCC 39867 / T7901</strain>
    </source>
</reference>
<keyword evidence="1" id="KW-0732">Signal</keyword>
<name>C5BSD6_TERTT</name>
<keyword evidence="3" id="KW-1185">Reference proteome</keyword>
<dbReference type="AlphaFoldDB" id="C5BSD6"/>
<evidence type="ECO:0000256" key="1">
    <source>
        <dbReference type="SAM" id="SignalP"/>
    </source>
</evidence>
<evidence type="ECO:0000313" key="3">
    <source>
        <dbReference type="Proteomes" id="UP000009080"/>
    </source>
</evidence>
<protein>
    <submittedName>
        <fullName evidence="2">Uncharacterized protein</fullName>
    </submittedName>
</protein>
<dbReference type="RefSeq" id="WP_015817758.1">
    <property type="nucleotide sequence ID" value="NC_012997.1"/>
</dbReference>
<proteinExistence type="predicted"/>
<dbReference type="EMBL" id="CP001614">
    <property type="protein sequence ID" value="ACR11646.1"/>
    <property type="molecule type" value="Genomic_DNA"/>
</dbReference>
<accession>C5BSD6</accession>
<dbReference type="STRING" id="377629.TERTU_3756"/>
<feature type="chain" id="PRO_5002948895" evidence="1">
    <location>
        <begin position="23"/>
        <end position="128"/>
    </location>
</feature>
<dbReference type="Proteomes" id="UP000009080">
    <property type="component" value="Chromosome"/>
</dbReference>
<organism evidence="2 3">
    <name type="scientific">Teredinibacter turnerae (strain ATCC 39867 / T7901)</name>
    <dbReference type="NCBI Taxonomy" id="377629"/>
    <lineage>
        <taxon>Bacteria</taxon>
        <taxon>Pseudomonadati</taxon>
        <taxon>Pseudomonadota</taxon>
        <taxon>Gammaproteobacteria</taxon>
        <taxon>Cellvibrionales</taxon>
        <taxon>Cellvibrionaceae</taxon>
        <taxon>Teredinibacter</taxon>
    </lineage>
</organism>
<dbReference type="KEGG" id="ttu:TERTU_3756"/>
<sequence length="128" mass="14190">MRTTLFTSLSLFLLSISFAAYAQQAYDSKVHSEAEILAMLPEAAGKAFTGPIVRNYNDCVKGVSDPRIQALRPITIQQCNCTLDYVANVMIPNKMMQTSNINRTMKGFPAQCRVENPTKVTELDSPVQ</sequence>
<feature type="signal peptide" evidence="1">
    <location>
        <begin position="1"/>
        <end position="22"/>
    </location>
</feature>
<gene>
    <name evidence="2" type="ordered locus">TERTU_3756</name>
</gene>
<evidence type="ECO:0000313" key="2">
    <source>
        <dbReference type="EMBL" id="ACR11646.1"/>
    </source>
</evidence>